<dbReference type="SUPFAM" id="SSF52540">
    <property type="entry name" value="P-loop containing nucleoside triphosphate hydrolases"/>
    <property type="match status" value="1"/>
</dbReference>
<evidence type="ECO:0000256" key="8">
    <source>
        <dbReference type="ARBA" id="ARBA00022840"/>
    </source>
</evidence>
<dbReference type="GO" id="GO:0005524">
    <property type="term" value="F:ATP binding"/>
    <property type="evidence" value="ECO:0007669"/>
    <property type="project" value="UniProtKB-KW"/>
</dbReference>
<dbReference type="InterPro" id="IPR003593">
    <property type="entry name" value="AAA+_ATPase"/>
</dbReference>
<feature type="transmembrane region" description="Helical" evidence="13">
    <location>
        <begin position="148"/>
        <end position="167"/>
    </location>
</feature>
<dbReference type="GO" id="GO:0006635">
    <property type="term" value="P:fatty acid beta-oxidation"/>
    <property type="evidence" value="ECO:0007669"/>
    <property type="project" value="TreeGrafter"/>
</dbReference>
<dbReference type="PROSITE" id="PS50893">
    <property type="entry name" value="ABC_TRANSPORTER_2"/>
    <property type="match status" value="1"/>
</dbReference>
<accession>A0A8H7PYP0</accession>
<evidence type="ECO:0000256" key="6">
    <source>
        <dbReference type="ARBA" id="ARBA00022741"/>
    </source>
</evidence>
<dbReference type="GO" id="GO:0042760">
    <property type="term" value="P:very long-chain fatty acid catabolic process"/>
    <property type="evidence" value="ECO:0007669"/>
    <property type="project" value="TreeGrafter"/>
</dbReference>
<dbReference type="Proteomes" id="UP000612746">
    <property type="component" value="Unassembled WGS sequence"/>
</dbReference>
<evidence type="ECO:0000256" key="11">
    <source>
        <dbReference type="ARBA" id="ARBA00023136"/>
    </source>
</evidence>
<keyword evidence="12" id="KW-0576">Peroxisome</keyword>
<dbReference type="FunFam" id="3.40.50.300:FF:000800">
    <property type="entry name" value="ATP-binding cassette sub-family D member 1"/>
    <property type="match status" value="1"/>
</dbReference>
<comment type="subcellular location">
    <subcellularLocation>
        <location evidence="1">Endomembrane system</location>
        <topology evidence="1">Multi-pass membrane protein</topology>
    </subcellularLocation>
    <subcellularLocation>
        <location evidence="2">Peroxisome</location>
    </subcellularLocation>
</comment>
<dbReference type="OrthoDB" id="422637at2759"/>
<name>A0A8H7PYP0_9FUNG</name>
<dbReference type="GO" id="GO:0012505">
    <property type="term" value="C:endomembrane system"/>
    <property type="evidence" value="ECO:0007669"/>
    <property type="project" value="UniProtKB-SubCell"/>
</dbReference>
<evidence type="ECO:0000256" key="9">
    <source>
        <dbReference type="ARBA" id="ARBA00022967"/>
    </source>
</evidence>
<evidence type="ECO:0000313" key="16">
    <source>
        <dbReference type="EMBL" id="KAG2182673.1"/>
    </source>
</evidence>
<dbReference type="GO" id="GO:0005778">
    <property type="term" value="C:peroxisomal membrane"/>
    <property type="evidence" value="ECO:0007669"/>
    <property type="project" value="TreeGrafter"/>
</dbReference>
<dbReference type="InterPro" id="IPR003439">
    <property type="entry name" value="ABC_transporter-like_ATP-bd"/>
</dbReference>
<feature type="transmembrane region" description="Helical" evidence="13">
    <location>
        <begin position="105"/>
        <end position="128"/>
    </location>
</feature>
<dbReference type="PROSITE" id="PS50929">
    <property type="entry name" value="ABC_TM1F"/>
    <property type="match status" value="1"/>
</dbReference>
<keyword evidence="5 13" id="KW-0812">Transmembrane</keyword>
<keyword evidence="11 13" id="KW-0472">Membrane</keyword>
<dbReference type="CDD" id="cd03223">
    <property type="entry name" value="ABCD_peroxisomal_ALDP"/>
    <property type="match status" value="1"/>
</dbReference>
<keyword evidence="8" id="KW-0067">ATP-binding</keyword>
<dbReference type="Pfam" id="PF00005">
    <property type="entry name" value="ABC_tran"/>
    <property type="match status" value="1"/>
</dbReference>
<dbReference type="EMBL" id="JAEPRA010000007">
    <property type="protein sequence ID" value="KAG2182673.1"/>
    <property type="molecule type" value="Genomic_DNA"/>
</dbReference>
<keyword evidence="4" id="KW-0813">Transport</keyword>
<evidence type="ECO:0000313" key="17">
    <source>
        <dbReference type="Proteomes" id="UP000612746"/>
    </source>
</evidence>
<dbReference type="GO" id="GO:0005324">
    <property type="term" value="F:long-chain fatty acid transmembrane transporter activity"/>
    <property type="evidence" value="ECO:0007669"/>
    <property type="project" value="TreeGrafter"/>
</dbReference>
<comment type="similarity">
    <text evidence="3">Belongs to the ABC transporter superfamily. ABCD family. Peroxisomal fatty acyl CoA transporter (TC 3.A.1.203) subfamily.</text>
</comment>
<dbReference type="InterPro" id="IPR027417">
    <property type="entry name" value="P-loop_NTPase"/>
</dbReference>
<evidence type="ECO:0000256" key="3">
    <source>
        <dbReference type="ARBA" id="ARBA00008575"/>
    </source>
</evidence>
<evidence type="ECO:0000259" key="14">
    <source>
        <dbReference type="PROSITE" id="PS50893"/>
    </source>
</evidence>
<keyword evidence="7" id="KW-0378">Hydrolase</keyword>
<proteinExistence type="inferred from homology"/>
<reference evidence="16" key="1">
    <citation type="submission" date="2020-12" db="EMBL/GenBank/DDBJ databases">
        <title>Metabolic potential, ecology and presence of endohyphal bacteria is reflected in genomic diversity of Mucoromycotina.</title>
        <authorList>
            <person name="Muszewska A."/>
            <person name="Okrasinska A."/>
            <person name="Steczkiewicz K."/>
            <person name="Drgas O."/>
            <person name="Orlowska M."/>
            <person name="Perlinska-Lenart U."/>
            <person name="Aleksandrzak-Piekarczyk T."/>
            <person name="Szatraj K."/>
            <person name="Zielenkiewicz U."/>
            <person name="Pilsyk S."/>
            <person name="Malc E."/>
            <person name="Mieczkowski P."/>
            <person name="Kruszewska J.S."/>
            <person name="Biernat P."/>
            <person name="Pawlowska J."/>
        </authorList>
    </citation>
    <scope>NUCLEOTIDE SEQUENCE</scope>
    <source>
        <strain evidence="16">WA0000051536</strain>
    </source>
</reference>
<dbReference type="SUPFAM" id="SSF90123">
    <property type="entry name" value="ABC transporter transmembrane region"/>
    <property type="match status" value="1"/>
</dbReference>
<dbReference type="InterPro" id="IPR017871">
    <property type="entry name" value="ABC_transporter-like_CS"/>
</dbReference>
<organism evidence="16 17">
    <name type="scientific">Umbelopsis vinacea</name>
    <dbReference type="NCBI Taxonomy" id="44442"/>
    <lineage>
        <taxon>Eukaryota</taxon>
        <taxon>Fungi</taxon>
        <taxon>Fungi incertae sedis</taxon>
        <taxon>Mucoromycota</taxon>
        <taxon>Mucoromycotina</taxon>
        <taxon>Umbelopsidomycetes</taxon>
        <taxon>Umbelopsidales</taxon>
        <taxon>Umbelopsidaceae</taxon>
        <taxon>Umbelopsis</taxon>
    </lineage>
</organism>
<evidence type="ECO:0008006" key="18">
    <source>
        <dbReference type="Google" id="ProtNLM"/>
    </source>
</evidence>
<evidence type="ECO:0000256" key="12">
    <source>
        <dbReference type="ARBA" id="ARBA00023140"/>
    </source>
</evidence>
<keyword evidence="17" id="KW-1185">Reference proteome</keyword>
<dbReference type="Gene3D" id="1.20.1560.10">
    <property type="entry name" value="ABC transporter type 1, transmembrane domain"/>
    <property type="match status" value="1"/>
</dbReference>
<dbReference type="PANTHER" id="PTHR11384:SF69">
    <property type="entry name" value="PEROXISOMAL LONG-CHAIN FATTY ACID IMPORT PROTEIN 1"/>
    <property type="match status" value="1"/>
</dbReference>
<evidence type="ECO:0000256" key="13">
    <source>
        <dbReference type="SAM" id="Phobius"/>
    </source>
</evidence>
<evidence type="ECO:0000256" key="1">
    <source>
        <dbReference type="ARBA" id="ARBA00004127"/>
    </source>
</evidence>
<evidence type="ECO:0000256" key="7">
    <source>
        <dbReference type="ARBA" id="ARBA00022801"/>
    </source>
</evidence>
<feature type="transmembrane region" description="Helical" evidence="13">
    <location>
        <begin position="341"/>
        <end position="361"/>
    </location>
</feature>
<dbReference type="AlphaFoldDB" id="A0A8H7PYP0"/>
<dbReference type="InterPro" id="IPR050835">
    <property type="entry name" value="ABC_transporter_sub-D"/>
</dbReference>
<keyword evidence="9" id="KW-1278">Translocase</keyword>
<dbReference type="PANTHER" id="PTHR11384">
    <property type="entry name" value="ATP-BINDING CASSETTE, SUB-FAMILY D MEMBER"/>
    <property type="match status" value="1"/>
</dbReference>
<dbReference type="GO" id="GO:0016887">
    <property type="term" value="F:ATP hydrolysis activity"/>
    <property type="evidence" value="ECO:0007669"/>
    <property type="project" value="InterPro"/>
</dbReference>
<dbReference type="GO" id="GO:0015910">
    <property type="term" value="P:long-chain fatty acid import into peroxisome"/>
    <property type="evidence" value="ECO:0007669"/>
    <property type="project" value="TreeGrafter"/>
</dbReference>
<comment type="caution">
    <text evidence="16">The sequence shown here is derived from an EMBL/GenBank/DDBJ whole genome shotgun (WGS) entry which is preliminary data.</text>
</comment>
<dbReference type="InterPro" id="IPR011527">
    <property type="entry name" value="ABC1_TM_dom"/>
</dbReference>
<evidence type="ECO:0000259" key="15">
    <source>
        <dbReference type="PROSITE" id="PS50929"/>
    </source>
</evidence>
<dbReference type="SMART" id="SM00382">
    <property type="entry name" value="AAA"/>
    <property type="match status" value="1"/>
</dbReference>
<dbReference type="Pfam" id="PF06472">
    <property type="entry name" value="ABC_membrane_2"/>
    <property type="match status" value="1"/>
</dbReference>
<feature type="domain" description="ABC transporter" evidence="14">
    <location>
        <begin position="455"/>
        <end position="705"/>
    </location>
</feature>
<keyword evidence="6" id="KW-0547">Nucleotide-binding</keyword>
<dbReference type="Gene3D" id="3.40.50.300">
    <property type="entry name" value="P-loop containing nucleotide triphosphate hydrolases"/>
    <property type="match status" value="1"/>
</dbReference>
<evidence type="ECO:0000256" key="5">
    <source>
        <dbReference type="ARBA" id="ARBA00022692"/>
    </source>
</evidence>
<dbReference type="GO" id="GO:0140359">
    <property type="term" value="F:ABC-type transporter activity"/>
    <property type="evidence" value="ECO:0007669"/>
    <property type="project" value="InterPro"/>
</dbReference>
<dbReference type="PROSITE" id="PS00211">
    <property type="entry name" value="ABC_TRANSPORTER_1"/>
    <property type="match status" value="1"/>
</dbReference>
<protein>
    <recommendedName>
        <fullName evidence="18">ABC transporter domain-containing protein</fullName>
    </recommendedName>
</protein>
<sequence>MPNIFSKLAMPGGPGTSTSAQAKLILDELIVRYSKNRTTIKRIVIAALLASTFNQIRNTIKKAKRAKPASKDPKLKDKVEVDAVFFQRLTRLLKIVIPGIRSKELWLLIVHSGFLVFRTILSVYIAALDGRIVSALVRGKARDFIIGIIWWMAVALPATYTNSMLTYMQSKLAIQFRTRLTNFIHDQYLTDMTFYAVGNLDDRIKNADQLITIDVMKFCTSLSSLYSNLAKPILDVFIYNWQLTRNVGFEGVFAASFMVQISSLALRKLTPPFGKMVAEEQRLEGEFRFTHSRLIENAEEIALFRGHEIEKTILDRNYFGLIRHVNRIFRMRVPHGMLEDFIIKYFWGACGLVLCSVPVFFEIPEAALGGKMGDLGSRTEGFVTNRRLLMSSSDAFGRIMYSYKEINELAGYTSRVTELLDVFEDVKKGQYDKRLVSSASTDEHAKVLAGRGRIIESENIEFHEVPIVSPNGDVLVEKLSFHVKPGMHLLIVGPNGCGKSSLFRILGGLWPVYGGTLYRPNHKDIFYIPQRPYLSLGTLRDQILYPDTIEEMHKRGVTDDDLLEILDVVQIKGIVEREGGWDQEKEWTLALSGGDKQRIAMARLFYHSPRYAILDECTSAVSMDIEKIMYTHATKLGISLLTVSHRPSLWQYHNFILQYDGQGGYVFTKLDAEKRLALQEEKNAIEHQLQEMPKMETRLQELLALKATGQKQ</sequence>
<dbReference type="InterPro" id="IPR036640">
    <property type="entry name" value="ABC1_TM_sf"/>
</dbReference>
<gene>
    <name evidence="16" type="ORF">INT44_005653</name>
</gene>
<dbReference type="GO" id="GO:0007031">
    <property type="term" value="P:peroxisome organization"/>
    <property type="evidence" value="ECO:0007669"/>
    <property type="project" value="TreeGrafter"/>
</dbReference>
<keyword evidence="10 13" id="KW-1133">Transmembrane helix</keyword>
<evidence type="ECO:0000256" key="4">
    <source>
        <dbReference type="ARBA" id="ARBA00022448"/>
    </source>
</evidence>
<feature type="domain" description="ABC transmembrane type-1" evidence="15">
    <location>
        <begin position="114"/>
        <end position="331"/>
    </location>
</feature>
<evidence type="ECO:0000256" key="10">
    <source>
        <dbReference type="ARBA" id="ARBA00022989"/>
    </source>
</evidence>
<evidence type="ECO:0000256" key="2">
    <source>
        <dbReference type="ARBA" id="ARBA00004275"/>
    </source>
</evidence>